<dbReference type="Gene3D" id="3.30.420.40">
    <property type="match status" value="1"/>
</dbReference>
<reference evidence="1 2" key="1">
    <citation type="journal article" date="2019" name="New Phytol.">
        <title>Comparative genomics reveals unique wood-decay strategies and fruiting body development in the Schizophyllaceae.</title>
        <authorList>
            <person name="Almasi E."/>
            <person name="Sahu N."/>
            <person name="Krizsan K."/>
            <person name="Balint B."/>
            <person name="Kovacs G.M."/>
            <person name="Kiss B."/>
            <person name="Cseklye J."/>
            <person name="Drula E."/>
            <person name="Henrissat B."/>
            <person name="Nagy I."/>
            <person name="Chovatia M."/>
            <person name="Adam C."/>
            <person name="LaButti K."/>
            <person name="Lipzen A."/>
            <person name="Riley R."/>
            <person name="Grigoriev I.V."/>
            <person name="Nagy L.G."/>
        </authorList>
    </citation>
    <scope>NUCLEOTIDE SEQUENCE [LARGE SCALE GENOMIC DNA]</scope>
    <source>
        <strain evidence="1 2">NL-1724</strain>
    </source>
</reference>
<dbReference type="PANTHER" id="PTHR14187:SF5">
    <property type="entry name" value="HEAT SHOCK 70 KDA PROTEIN 12A"/>
    <property type="match status" value="1"/>
</dbReference>
<evidence type="ECO:0000313" key="2">
    <source>
        <dbReference type="Proteomes" id="UP000320762"/>
    </source>
</evidence>
<name>A0A550CG52_9AGAR</name>
<dbReference type="Proteomes" id="UP000320762">
    <property type="component" value="Unassembled WGS sequence"/>
</dbReference>
<dbReference type="OrthoDB" id="2963168at2759"/>
<dbReference type="SUPFAM" id="SSF53067">
    <property type="entry name" value="Actin-like ATPase domain"/>
    <property type="match status" value="2"/>
</dbReference>
<dbReference type="AlphaFoldDB" id="A0A550CG52"/>
<dbReference type="InterPro" id="IPR043129">
    <property type="entry name" value="ATPase_NBD"/>
</dbReference>
<organism evidence="1 2">
    <name type="scientific">Schizophyllum amplum</name>
    <dbReference type="NCBI Taxonomy" id="97359"/>
    <lineage>
        <taxon>Eukaryota</taxon>
        <taxon>Fungi</taxon>
        <taxon>Dikarya</taxon>
        <taxon>Basidiomycota</taxon>
        <taxon>Agaricomycotina</taxon>
        <taxon>Agaricomycetes</taxon>
        <taxon>Agaricomycetidae</taxon>
        <taxon>Agaricales</taxon>
        <taxon>Schizophyllaceae</taxon>
        <taxon>Schizophyllum</taxon>
    </lineage>
</organism>
<accession>A0A550CG52</accession>
<sequence length="591" mass="65213">MNVRKSYEGKVRRLLLAIDVGTTYSGVSYAVLDPGQVPQVCGVNRFPAQEHAGGDSKIPSVLFYDRGGVMRAAGAETSQEHVIEQAADEGWTRSEWFKLHLRSPASDTRQELSTLPPLPPHKTVVDVFADLLAYLFNCTRTYIQETHPAGAQFWSSIAQNIDFVLTHPNGWEGRQQSLMRLAAVQAKLVPNSDAGRARVSFVTEGEASLHFCLNKGLISANKNNKGIIIVDAGGGTIDLSAYSELKSDGKVSYVESAAALCLFKGSVMVRRNAEIYIEGHLKGSRYFDRAADIVDSFDKTAKLTTKNSTIPAYVKFGGMNDNEAAYNIRGGKLVIPGAEVARFFQPSVTSIAQAVLSQRSEAKTTTPSVYLVGGFAASTYLYTQLRETLVPLGIDVCRPDSHANKAVAEGGVLYVLDHQVSARMARFTYGAPGSEQYYQSNPDHARRQAKSYIDVHDGERLIGGCFFPIIRTGSLVTETQEFRYTFYTTFANLAEATSISSEIWVYRGCRQNPQWIDNDPESYGVLCVVEADVLKATRRLSPLYGKRGKPYYQFDYVVVLLFGLTELRAQLSWTENGVEKRSPAKVVYVDE</sequence>
<evidence type="ECO:0008006" key="3">
    <source>
        <dbReference type="Google" id="ProtNLM"/>
    </source>
</evidence>
<evidence type="ECO:0000313" key="1">
    <source>
        <dbReference type="EMBL" id="TRM63780.1"/>
    </source>
</evidence>
<dbReference type="PANTHER" id="PTHR14187">
    <property type="entry name" value="ALPHA KINASE/ELONGATION FACTOR 2 KINASE"/>
    <property type="match status" value="1"/>
</dbReference>
<dbReference type="STRING" id="97359.A0A550CG52"/>
<keyword evidence="2" id="KW-1185">Reference proteome</keyword>
<gene>
    <name evidence="1" type="ORF">BD626DRAFT_260810</name>
</gene>
<protein>
    <recommendedName>
        <fullName evidence="3">Actin-like ATPase domain-containing protein</fullName>
    </recommendedName>
</protein>
<dbReference type="EMBL" id="VDMD01000008">
    <property type="protein sequence ID" value="TRM63780.1"/>
    <property type="molecule type" value="Genomic_DNA"/>
</dbReference>
<comment type="caution">
    <text evidence="1">The sequence shown here is derived from an EMBL/GenBank/DDBJ whole genome shotgun (WGS) entry which is preliminary data.</text>
</comment>
<dbReference type="CDD" id="cd10170">
    <property type="entry name" value="ASKHA_NBD_HSP70"/>
    <property type="match status" value="1"/>
</dbReference>
<proteinExistence type="predicted"/>